<comment type="cofactor">
    <cofactor evidence="5">
        <name>Mo-molybdopterin</name>
        <dbReference type="ChEBI" id="CHEBI:71302"/>
    </cofactor>
    <text evidence="5">Binds 1 Mo-molybdopterin (Mo-MPT) cofactor per subunit.</text>
</comment>
<dbReference type="SUPFAM" id="SSF56524">
    <property type="entry name" value="Oxidoreductase molybdopterin-binding domain"/>
    <property type="match status" value="1"/>
</dbReference>
<dbReference type="Pfam" id="PF00174">
    <property type="entry name" value="Oxidored_molyb"/>
    <property type="match status" value="1"/>
</dbReference>
<keyword evidence="2 5" id="KW-0479">Metal-binding</keyword>
<comment type="catalytic activity">
    <reaction evidence="5">
        <text>L-methionyl-[protein] + a quinone + H2O = L-methionyl-(R)-S-oxide-[protein] + a quinol</text>
        <dbReference type="Rhea" id="RHEA:51296"/>
        <dbReference type="Rhea" id="RHEA-COMP:12313"/>
        <dbReference type="Rhea" id="RHEA-COMP:12314"/>
        <dbReference type="ChEBI" id="CHEBI:15377"/>
        <dbReference type="ChEBI" id="CHEBI:16044"/>
        <dbReference type="ChEBI" id="CHEBI:24646"/>
        <dbReference type="ChEBI" id="CHEBI:45764"/>
        <dbReference type="ChEBI" id="CHEBI:132124"/>
    </reaction>
</comment>
<feature type="binding site" evidence="5">
    <location>
        <position position="80"/>
    </location>
    <ligand>
        <name>Mo-molybdopterin</name>
        <dbReference type="ChEBI" id="CHEBI:71302"/>
    </ligand>
</feature>
<feature type="binding site" evidence="5">
    <location>
        <begin position="83"/>
        <end position="84"/>
    </location>
    <ligand>
        <name>Mo-molybdopterin</name>
        <dbReference type="ChEBI" id="CHEBI:71302"/>
    </ligand>
</feature>
<keyword evidence="8" id="KW-1185">Reference proteome</keyword>
<dbReference type="EMBL" id="JAXCLA010000002">
    <property type="protein sequence ID" value="MDY0743976.1"/>
    <property type="molecule type" value="Genomic_DNA"/>
</dbReference>
<evidence type="ECO:0000256" key="4">
    <source>
        <dbReference type="ARBA" id="ARBA00023002"/>
    </source>
</evidence>
<protein>
    <recommendedName>
        <fullName evidence="5">Protein-methionine-sulfoxide reductase catalytic subunit MsrP</fullName>
        <ecNumber evidence="5">1.8.5.-</ecNumber>
    </recommendedName>
</protein>
<evidence type="ECO:0000256" key="1">
    <source>
        <dbReference type="ARBA" id="ARBA00022505"/>
    </source>
</evidence>
<comment type="caution">
    <text evidence="7">The sequence shown here is derived from an EMBL/GenBank/DDBJ whole genome shotgun (WGS) entry which is preliminary data.</text>
</comment>
<dbReference type="InterPro" id="IPR036374">
    <property type="entry name" value="OxRdtase_Mopterin-bd_sf"/>
</dbReference>
<evidence type="ECO:0000256" key="5">
    <source>
        <dbReference type="HAMAP-Rule" id="MF_01206"/>
    </source>
</evidence>
<organism evidence="7 8">
    <name type="scientific">Roseateles agri</name>
    <dbReference type="NCBI Taxonomy" id="3098619"/>
    <lineage>
        <taxon>Bacteria</taxon>
        <taxon>Pseudomonadati</taxon>
        <taxon>Pseudomonadota</taxon>
        <taxon>Betaproteobacteria</taxon>
        <taxon>Burkholderiales</taxon>
        <taxon>Sphaerotilaceae</taxon>
        <taxon>Roseateles</taxon>
    </lineage>
</organism>
<reference evidence="7 8" key="1">
    <citation type="submission" date="2023-11" db="EMBL/GenBank/DDBJ databases">
        <title>Paucibacter sp. nov., isolated from fresh soil in Korea.</title>
        <authorList>
            <person name="Le N.T.T."/>
        </authorList>
    </citation>
    <scope>NUCLEOTIDE SEQUENCE [LARGE SCALE GENOMIC DNA]</scope>
    <source>
        <strain evidence="7 8">R3-3</strain>
    </source>
</reference>
<keyword evidence="1 5" id="KW-0500">Molybdenum</keyword>
<evidence type="ECO:0000313" key="7">
    <source>
        <dbReference type="EMBL" id="MDY0743976.1"/>
    </source>
</evidence>
<dbReference type="GO" id="GO:0016491">
    <property type="term" value="F:oxidoreductase activity"/>
    <property type="evidence" value="ECO:0007669"/>
    <property type="project" value="UniProtKB-KW"/>
</dbReference>
<dbReference type="EC" id="1.8.5.-" evidence="5"/>
<dbReference type="PANTHER" id="PTHR43032:SF3">
    <property type="entry name" value="PROTEIN-METHIONINE-SULFOXIDE REDUCTASE CATALYTIC SUBUNIT MSRP"/>
    <property type="match status" value="1"/>
</dbReference>
<evidence type="ECO:0000313" key="8">
    <source>
        <dbReference type="Proteomes" id="UP001285263"/>
    </source>
</evidence>
<dbReference type="PANTHER" id="PTHR43032">
    <property type="entry name" value="PROTEIN-METHIONINE-SULFOXIDE REDUCTASE"/>
    <property type="match status" value="1"/>
</dbReference>
<dbReference type="HAMAP" id="MF_01206">
    <property type="entry name" value="MsrP"/>
    <property type="match status" value="1"/>
</dbReference>
<dbReference type="NCBIfam" id="NF003767">
    <property type="entry name" value="PRK05363.1"/>
    <property type="match status" value="1"/>
</dbReference>
<keyword evidence="4 5" id="KW-0560">Oxidoreductase</keyword>
<dbReference type="InterPro" id="IPR022867">
    <property type="entry name" value="MsrP"/>
</dbReference>
<dbReference type="RefSeq" id="WP_320421887.1">
    <property type="nucleotide sequence ID" value="NZ_JAXCLA010000002.1"/>
</dbReference>
<feature type="binding site" evidence="5">
    <location>
        <position position="221"/>
    </location>
    <ligand>
        <name>Mo-molybdopterin</name>
        <dbReference type="ChEBI" id="CHEBI:71302"/>
    </ligand>
</feature>
<keyword evidence="3 5" id="KW-0732">Signal</keyword>
<dbReference type="InterPro" id="IPR000572">
    <property type="entry name" value="OxRdtase_Mopterin-bd_dom"/>
</dbReference>
<name>A0ABU5DCH0_9BURK</name>
<dbReference type="PROSITE" id="PS51318">
    <property type="entry name" value="TAT"/>
    <property type="match status" value="1"/>
</dbReference>
<feature type="binding site" evidence="5">
    <location>
        <begin position="237"/>
        <end position="239"/>
    </location>
    <ligand>
        <name>Mo-molybdopterin</name>
        <dbReference type="ChEBI" id="CHEBI:71302"/>
    </ligand>
</feature>
<comment type="similarity">
    <text evidence="5">Belongs to the MsrP family.</text>
</comment>
<feature type="binding site" evidence="5">
    <location>
        <position position="226"/>
    </location>
    <ligand>
        <name>Mo-molybdopterin</name>
        <dbReference type="ChEBI" id="CHEBI:71302"/>
    </ligand>
</feature>
<comment type="subunit">
    <text evidence="5">Heterodimer of a catalytic subunit (MsrP) and a heme-binding subunit (MsrQ).</text>
</comment>
<evidence type="ECO:0000256" key="3">
    <source>
        <dbReference type="ARBA" id="ARBA00022729"/>
    </source>
</evidence>
<feature type="binding site" evidence="5">
    <location>
        <position position="173"/>
    </location>
    <ligand>
        <name>Mo-molybdopterin</name>
        <dbReference type="ChEBI" id="CHEBI:71302"/>
    </ligand>
</feature>
<feature type="binding site" evidence="5">
    <location>
        <position position="138"/>
    </location>
    <ligand>
        <name>Mo-molybdopterin</name>
        <dbReference type="ChEBI" id="CHEBI:71302"/>
    </ligand>
    <ligandPart>
        <name>Mo</name>
        <dbReference type="ChEBI" id="CHEBI:28685"/>
    </ligandPart>
</feature>
<feature type="domain" description="Oxidoreductase molybdopterin-binding" evidence="6">
    <location>
        <begin position="99"/>
        <end position="255"/>
    </location>
</feature>
<dbReference type="Proteomes" id="UP001285263">
    <property type="component" value="Unassembled WGS sequence"/>
</dbReference>
<comment type="function">
    <text evidence="5">Part of the MsrPQ system that repairs oxidized periplasmic proteins containing methionine sulfoxide residues (Met-O), using respiratory chain electrons. Thus protects these proteins from oxidative-stress damage caused by reactive species of oxygen and chlorine generated by the host defense mechanisms. MsrPQ is essential for the maintenance of envelope integrity under bleach stress, rescuing a wide series of structurally unrelated periplasmic proteins from methionine oxidation. The catalytic subunit MsrP is non-stereospecific, being able to reduce both (R-) and (S-) diastereoisomers of methionine sulfoxide.</text>
</comment>
<proteinExistence type="inferred from homology"/>
<comment type="catalytic activity">
    <reaction evidence="5">
        <text>L-methionyl-[protein] + a quinone + H2O = L-methionyl-(S)-S-oxide-[protein] + a quinol</text>
        <dbReference type="Rhea" id="RHEA:51292"/>
        <dbReference type="Rhea" id="RHEA-COMP:12313"/>
        <dbReference type="Rhea" id="RHEA-COMP:12315"/>
        <dbReference type="ChEBI" id="CHEBI:15377"/>
        <dbReference type="ChEBI" id="CHEBI:16044"/>
        <dbReference type="ChEBI" id="CHEBI:24646"/>
        <dbReference type="ChEBI" id="CHEBI:44120"/>
        <dbReference type="ChEBI" id="CHEBI:132124"/>
    </reaction>
</comment>
<evidence type="ECO:0000259" key="6">
    <source>
        <dbReference type="Pfam" id="PF00174"/>
    </source>
</evidence>
<gene>
    <name evidence="5 7" type="primary">msrP</name>
    <name evidence="7" type="ORF">SNE35_05645</name>
</gene>
<dbReference type="InterPro" id="IPR006311">
    <property type="entry name" value="TAT_signal"/>
</dbReference>
<evidence type="ECO:0000256" key="2">
    <source>
        <dbReference type="ARBA" id="ARBA00022723"/>
    </source>
</evidence>
<comment type="PTM">
    <text evidence="5">Predicted to be exported by the Tat system. The position of the signal peptide cleavage has not been experimentally proven.</text>
</comment>
<accession>A0ABU5DCH0</accession>
<sequence length="326" mass="36199">MYRDPLIAPSEITPRALYQNRREWLKLAAAGAAFAAGGDVFAQATTGGGKLAKLPGAKSAVAGALTMEKPTAYQDATTYNNFYEFGTDKADPAQHAQTLRPRPWSVSIEGECNKPQTLDIDALMKLSAMEERIYRLRCVEGWSMVIPWVGYSLAEVIKRAEPNSRAKYVEFTSLADPKQMPGVRSGVLDWPYIEGLRIDEAMHPLALLAFGMYGEVLPNQNGAPVRLVMPWKYGFKSAKSIVKIRFVEKQPTSSWTKAAQQEYGFYSNVNPNVDHPRWSQATERRIGEGSGGLSGLFAKRRPTLMFNGYEAQVGQLYAGMDLKKNF</sequence>
<dbReference type="Gene3D" id="3.90.420.10">
    <property type="entry name" value="Oxidoreductase, molybdopterin-binding domain"/>
    <property type="match status" value="1"/>
</dbReference>